<dbReference type="PANTHER" id="PTHR34700:SF4">
    <property type="entry name" value="PHAGE-LIKE ELEMENT PBSX PROTEIN XKDP"/>
    <property type="match status" value="1"/>
</dbReference>
<proteinExistence type="predicted"/>
<sequence length="344" mass="37839">MFKKLIIVCVAGMLSATSMANVISLSDDAPDAYQVRKGDTLWDIAGLYLDKPWHWPALWQQNPDIENPHLIYPGDELRLSWQDGQPVLTRKTVEMGDTTPISGVSTNILKQYLTYDTLMGAAEVNMAPRVLGNQKGWNYITTKTPFYADAVLDHDEWFIYRPVTTFDRQVGEETTTMISLNKVAEARLVRNLDEIAELKLVHQSQEVKPNDILLPSLGARTGEIFQPHAAPSDIAGNLVGHLYGSKYVGLRQIVVVNRGETDGLDAGHALSVMMPGAALKGKKGNMRYDSDTDSTADSVVMTLPDRHAGTLLVIRSYPHFSLAMVVDAEQPLSSNMNIISAGGS</sequence>
<dbReference type="AlphaFoldDB" id="A0A1I5TMY6"/>
<dbReference type="RefSeq" id="WP_074927775.1">
    <property type="nucleotide sequence ID" value="NZ_FOWR01000026.1"/>
</dbReference>
<name>A0A1I5TMY6_9GAMM</name>
<dbReference type="PROSITE" id="PS51782">
    <property type="entry name" value="LYSM"/>
    <property type="match status" value="1"/>
</dbReference>
<dbReference type="PANTHER" id="PTHR34700">
    <property type="entry name" value="POTASSIUM BINDING PROTEIN KBP"/>
    <property type="match status" value="1"/>
</dbReference>
<reference evidence="3 4" key="1">
    <citation type="submission" date="2016-10" db="EMBL/GenBank/DDBJ databases">
        <authorList>
            <person name="de Groot N.N."/>
        </authorList>
    </citation>
    <scope>NUCLEOTIDE SEQUENCE [LARGE SCALE GENOMIC DNA]</scope>
    <source>
        <strain evidence="3 4">DSM 15893</strain>
    </source>
</reference>
<keyword evidence="1" id="KW-0732">Signal</keyword>
<dbReference type="SUPFAM" id="SSF54106">
    <property type="entry name" value="LysM domain"/>
    <property type="match status" value="1"/>
</dbReference>
<dbReference type="InterPro" id="IPR036779">
    <property type="entry name" value="LysM_dom_sf"/>
</dbReference>
<dbReference type="GeneID" id="35871345"/>
<dbReference type="EMBL" id="FOWR01000026">
    <property type="protein sequence ID" value="SFP84454.1"/>
    <property type="molecule type" value="Genomic_DNA"/>
</dbReference>
<protein>
    <submittedName>
        <fullName evidence="3">LysM domain-containing protein</fullName>
    </submittedName>
</protein>
<gene>
    <name evidence="3" type="ORF">SAMN03084138_03291</name>
</gene>
<accession>A0A1I5TMY6</accession>
<evidence type="ECO:0000256" key="1">
    <source>
        <dbReference type="SAM" id="SignalP"/>
    </source>
</evidence>
<evidence type="ECO:0000313" key="4">
    <source>
        <dbReference type="Proteomes" id="UP000182692"/>
    </source>
</evidence>
<dbReference type="OrthoDB" id="9765158at2"/>
<dbReference type="Proteomes" id="UP000182692">
    <property type="component" value="Unassembled WGS sequence"/>
</dbReference>
<organism evidence="3 4">
    <name type="scientific">Enterovibrio norvegicus DSM 15893</name>
    <dbReference type="NCBI Taxonomy" id="1121869"/>
    <lineage>
        <taxon>Bacteria</taxon>
        <taxon>Pseudomonadati</taxon>
        <taxon>Pseudomonadota</taxon>
        <taxon>Gammaproteobacteria</taxon>
        <taxon>Vibrionales</taxon>
        <taxon>Vibrionaceae</taxon>
        <taxon>Enterovibrio</taxon>
    </lineage>
</organism>
<dbReference type="Gene3D" id="3.10.350.10">
    <property type="entry name" value="LysM domain"/>
    <property type="match status" value="1"/>
</dbReference>
<dbReference type="SMART" id="SM00257">
    <property type="entry name" value="LysM"/>
    <property type="match status" value="1"/>
</dbReference>
<evidence type="ECO:0000313" key="3">
    <source>
        <dbReference type="EMBL" id="SFP84454.1"/>
    </source>
</evidence>
<evidence type="ECO:0000259" key="2">
    <source>
        <dbReference type="PROSITE" id="PS51782"/>
    </source>
</evidence>
<dbReference type="CDD" id="cd00118">
    <property type="entry name" value="LysM"/>
    <property type="match status" value="1"/>
</dbReference>
<dbReference type="InterPro" id="IPR018392">
    <property type="entry name" value="LysM"/>
</dbReference>
<feature type="signal peptide" evidence="1">
    <location>
        <begin position="1"/>
        <end position="20"/>
    </location>
</feature>
<dbReference type="InterPro" id="IPR052196">
    <property type="entry name" value="Bact_Kbp"/>
</dbReference>
<feature type="chain" id="PRO_5010368086" evidence="1">
    <location>
        <begin position="21"/>
        <end position="344"/>
    </location>
</feature>
<feature type="domain" description="LysM" evidence="2">
    <location>
        <begin position="31"/>
        <end position="79"/>
    </location>
</feature>
<dbReference type="Pfam" id="PF01476">
    <property type="entry name" value="LysM"/>
    <property type="match status" value="1"/>
</dbReference>
<dbReference type="STRING" id="1121869.SAMN03084138_03291"/>